<dbReference type="EC" id="6.3.5.4" evidence="3"/>
<reference evidence="9 10" key="1">
    <citation type="submission" date="2021-03" db="EMBL/GenBank/DDBJ databases">
        <title>novel species isolated from a fishpond in China.</title>
        <authorList>
            <person name="Lu H."/>
            <person name="Cai Z."/>
        </authorList>
    </citation>
    <scope>NUCLEOTIDE SEQUENCE [LARGE SCALE GENOMIC DNA]</scope>
    <source>
        <strain evidence="9 10">H41</strain>
    </source>
</reference>
<dbReference type="Pfam" id="PF13537">
    <property type="entry name" value="GATase_7"/>
    <property type="match status" value="1"/>
</dbReference>
<dbReference type="CDD" id="cd01991">
    <property type="entry name" value="Asn_synthase_B_C"/>
    <property type="match status" value="1"/>
</dbReference>
<dbReference type="Proteomes" id="UP000664317">
    <property type="component" value="Unassembled WGS sequence"/>
</dbReference>
<evidence type="ECO:0000256" key="5">
    <source>
        <dbReference type="ARBA" id="ARBA00022840"/>
    </source>
</evidence>
<name>A0ABS3C706_9BACT</name>
<dbReference type="EMBL" id="JAFKCT010000009">
    <property type="protein sequence ID" value="MBN7812899.1"/>
    <property type="molecule type" value="Genomic_DNA"/>
</dbReference>
<comment type="similarity">
    <text evidence="2">Belongs to the asparagine synthetase family.</text>
</comment>
<evidence type="ECO:0000256" key="6">
    <source>
        <dbReference type="ARBA" id="ARBA00022962"/>
    </source>
</evidence>
<proteinExistence type="inferred from homology"/>
<keyword evidence="9" id="KW-0436">Ligase</keyword>
<keyword evidence="4" id="KW-0547">Nucleotide-binding</keyword>
<dbReference type="InterPro" id="IPR006426">
    <property type="entry name" value="Asn_synth_AEB"/>
</dbReference>
<evidence type="ECO:0000256" key="1">
    <source>
        <dbReference type="ARBA" id="ARBA00005187"/>
    </source>
</evidence>
<dbReference type="PANTHER" id="PTHR43284">
    <property type="entry name" value="ASPARAGINE SYNTHETASE (GLUTAMINE-HYDROLYZING)"/>
    <property type="match status" value="1"/>
</dbReference>
<organism evidence="9 10">
    <name type="scientific">Algoriphagus oliviformis</name>
    <dbReference type="NCBI Taxonomy" id="2811231"/>
    <lineage>
        <taxon>Bacteria</taxon>
        <taxon>Pseudomonadati</taxon>
        <taxon>Bacteroidota</taxon>
        <taxon>Cytophagia</taxon>
        <taxon>Cytophagales</taxon>
        <taxon>Cyclobacteriaceae</taxon>
        <taxon>Algoriphagus</taxon>
    </lineage>
</organism>
<evidence type="ECO:0000256" key="3">
    <source>
        <dbReference type="ARBA" id="ARBA00012737"/>
    </source>
</evidence>
<dbReference type="SUPFAM" id="SSF56235">
    <property type="entry name" value="N-terminal nucleophile aminohydrolases (Ntn hydrolases)"/>
    <property type="match status" value="1"/>
</dbReference>
<feature type="domain" description="Glutamine amidotransferase type-2" evidence="8">
    <location>
        <begin position="2"/>
        <end position="209"/>
    </location>
</feature>
<comment type="catalytic activity">
    <reaction evidence="7">
        <text>L-aspartate + L-glutamine + ATP + H2O = L-asparagine + L-glutamate + AMP + diphosphate + H(+)</text>
        <dbReference type="Rhea" id="RHEA:12228"/>
        <dbReference type="ChEBI" id="CHEBI:15377"/>
        <dbReference type="ChEBI" id="CHEBI:15378"/>
        <dbReference type="ChEBI" id="CHEBI:29985"/>
        <dbReference type="ChEBI" id="CHEBI:29991"/>
        <dbReference type="ChEBI" id="CHEBI:30616"/>
        <dbReference type="ChEBI" id="CHEBI:33019"/>
        <dbReference type="ChEBI" id="CHEBI:58048"/>
        <dbReference type="ChEBI" id="CHEBI:58359"/>
        <dbReference type="ChEBI" id="CHEBI:456215"/>
        <dbReference type="EC" id="6.3.5.4"/>
    </reaction>
</comment>
<dbReference type="CDD" id="cd00712">
    <property type="entry name" value="AsnB"/>
    <property type="match status" value="1"/>
</dbReference>
<evidence type="ECO:0000259" key="8">
    <source>
        <dbReference type="PROSITE" id="PS51278"/>
    </source>
</evidence>
<keyword evidence="10" id="KW-1185">Reference proteome</keyword>
<evidence type="ECO:0000256" key="7">
    <source>
        <dbReference type="ARBA" id="ARBA00048741"/>
    </source>
</evidence>
<comment type="pathway">
    <text evidence="1">Amino-acid biosynthesis; L-asparagine biosynthesis; L-asparagine from L-aspartate (L-Gln route): step 1/1.</text>
</comment>
<gene>
    <name evidence="9" type="primary">asnB</name>
    <name evidence="9" type="ORF">J0A68_18225</name>
</gene>
<dbReference type="PANTHER" id="PTHR43284:SF1">
    <property type="entry name" value="ASPARAGINE SYNTHETASE"/>
    <property type="match status" value="1"/>
</dbReference>
<dbReference type="Gene3D" id="3.40.50.620">
    <property type="entry name" value="HUPs"/>
    <property type="match status" value="1"/>
</dbReference>
<keyword evidence="5" id="KW-0067">ATP-binding</keyword>
<dbReference type="PROSITE" id="PS51278">
    <property type="entry name" value="GATASE_TYPE_2"/>
    <property type="match status" value="1"/>
</dbReference>
<keyword evidence="6" id="KW-0315">Glutamine amidotransferase</keyword>
<dbReference type="InterPro" id="IPR001962">
    <property type="entry name" value="Asn_synthase"/>
</dbReference>
<dbReference type="SUPFAM" id="SSF52402">
    <property type="entry name" value="Adenine nucleotide alpha hydrolases-like"/>
    <property type="match status" value="1"/>
</dbReference>
<dbReference type="PIRSF" id="PIRSF001589">
    <property type="entry name" value="Asn_synthetase_glu-h"/>
    <property type="match status" value="1"/>
</dbReference>
<dbReference type="Pfam" id="PF00733">
    <property type="entry name" value="Asn_synthase"/>
    <property type="match status" value="1"/>
</dbReference>
<evidence type="ECO:0000313" key="10">
    <source>
        <dbReference type="Proteomes" id="UP000664317"/>
    </source>
</evidence>
<dbReference type="GO" id="GO:0004066">
    <property type="term" value="F:asparagine synthase (glutamine-hydrolyzing) activity"/>
    <property type="evidence" value="ECO:0007669"/>
    <property type="project" value="UniProtKB-EC"/>
</dbReference>
<comment type="caution">
    <text evidence="9">The sequence shown here is derived from an EMBL/GenBank/DDBJ whole genome shotgun (WGS) entry which is preliminary data.</text>
</comment>
<dbReference type="InterPro" id="IPR017932">
    <property type="entry name" value="GATase_2_dom"/>
</dbReference>
<dbReference type="RefSeq" id="WP_206579671.1">
    <property type="nucleotide sequence ID" value="NZ_JAFKCT010000009.1"/>
</dbReference>
<dbReference type="Gene3D" id="3.60.20.10">
    <property type="entry name" value="Glutamine Phosphoribosylpyrophosphate, subunit 1, domain 1"/>
    <property type="match status" value="1"/>
</dbReference>
<protein>
    <recommendedName>
        <fullName evidence="3">asparagine synthase (glutamine-hydrolyzing)</fullName>
        <ecNumber evidence="3">6.3.5.4</ecNumber>
    </recommendedName>
</protein>
<evidence type="ECO:0000313" key="9">
    <source>
        <dbReference type="EMBL" id="MBN7812899.1"/>
    </source>
</evidence>
<dbReference type="InterPro" id="IPR051786">
    <property type="entry name" value="ASN_synthetase/amidase"/>
</dbReference>
<accession>A0ABS3C706</accession>
<dbReference type="InterPro" id="IPR029055">
    <property type="entry name" value="Ntn_hydrolases_N"/>
</dbReference>
<dbReference type="InterPro" id="IPR033738">
    <property type="entry name" value="AsnB_N"/>
</dbReference>
<evidence type="ECO:0000256" key="4">
    <source>
        <dbReference type="ARBA" id="ARBA00022741"/>
    </source>
</evidence>
<evidence type="ECO:0000256" key="2">
    <source>
        <dbReference type="ARBA" id="ARBA00005752"/>
    </source>
</evidence>
<dbReference type="NCBIfam" id="TIGR01536">
    <property type="entry name" value="asn_synth_AEB"/>
    <property type="match status" value="1"/>
</dbReference>
<sequence length="571" mass="65340">MCGISGIVGPMSDYAVPVGQMVQAQRHRGPDAHAVYCDAQVGLGHNRLSIIDLHETANQPFHSSCGRYVMVFNGEIYNYRELKSRLFGHPFRTNSDTEVLVELYSKYGTEMLEWLNGMFAFAIWDKSERRLFCARDRFGVKPFYYAIHQGSLYFASEIKALHAAGVEKNIDQTVLADYIAKGSYGMPDESFWSGIKQLPGGCTLSFEPSRGQVELKSYYDFVSRVQHTAQLHSEAELKAAYHPLLHDAVSLRFVADVPVGFNLSGGLDSSLLLAFVNAANPDKGEQIEAFTFYTGDPNYDELPWVELLLEQEKNPLNRVKLSVDELPRLAEEVAKFQDEPFGGFPTIAYSGIFRQAREKGVKVLLDGQGMDEAWAGYDYYRSPASQSLVQGTKSPLTRPAVFEADFLGAGRNVSYPKPFDSELLNLQYRDIFYTKIPRALRFNDRVSMQHSVELREPFLDYRLVEFGFAQEQKWKIRNQEGKWYLRQFAQEVVPKRLSLAPKRPLQTPQREWLRGELRDWADSHIQQLAQRDFIRGSELSKEWEAYQKGLSDNSFYVWQWINLNIILNTNN</sequence>
<dbReference type="InterPro" id="IPR014729">
    <property type="entry name" value="Rossmann-like_a/b/a_fold"/>
</dbReference>